<dbReference type="InterPro" id="IPR051198">
    <property type="entry name" value="BchE-like"/>
</dbReference>
<organism evidence="7">
    <name type="scientific">marine sediment metagenome</name>
    <dbReference type="NCBI Taxonomy" id="412755"/>
    <lineage>
        <taxon>unclassified sequences</taxon>
        <taxon>metagenomes</taxon>
        <taxon>ecological metagenomes</taxon>
    </lineage>
</organism>
<reference evidence="7" key="1">
    <citation type="journal article" date="2014" name="Front. Microbiol.">
        <title>High frequency of phylogenetically diverse reductive dehalogenase-homologous genes in deep subseafloor sedimentary metagenomes.</title>
        <authorList>
            <person name="Kawai M."/>
            <person name="Futagami T."/>
            <person name="Toyoda A."/>
            <person name="Takaki Y."/>
            <person name="Nishi S."/>
            <person name="Hori S."/>
            <person name="Arai W."/>
            <person name="Tsubouchi T."/>
            <person name="Morono Y."/>
            <person name="Uchiyama I."/>
            <person name="Ito T."/>
            <person name="Fujiyama A."/>
            <person name="Inagaki F."/>
            <person name="Takami H."/>
        </authorList>
    </citation>
    <scope>NUCLEOTIDE SEQUENCE</scope>
    <source>
        <strain evidence="7">Expedition CK06-06</strain>
    </source>
</reference>
<evidence type="ECO:0000256" key="1">
    <source>
        <dbReference type="ARBA" id="ARBA00001966"/>
    </source>
</evidence>
<evidence type="ECO:0000256" key="5">
    <source>
        <dbReference type="ARBA" id="ARBA00023014"/>
    </source>
</evidence>
<dbReference type="SUPFAM" id="SSF102114">
    <property type="entry name" value="Radical SAM enzymes"/>
    <property type="match status" value="1"/>
</dbReference>
<evidence type="ECO:0000259" key="6">
    <source>
        <dbReference type="Pfam" id="PF04055"/>
    </source>
</evidence>
<dbReference type="CDD" id="cd01335">
    <property type="entry name" value="Radical_SAM"/>
    <property type="match status" value="1"/>
</dbReference>
<sequence>GLHIREITPEVAHLMKRAGMVTVRLSLETVSPKRFRDFSGKVSREDFKKAADALFKAGFTTRDVGAYILAGLPGQTIDEIQDTIAFVHSCGVPVKPALFSPVPGTVEFERAVSAGMIREGDDPVLQNNTLRTVDIWNGDPDGYNDFMRAVTEANERLEK</sequence>
<keyword evidence="2" id="KW-0949">S-adenosyl-L-methionine</keyword>
<keyword evidence="3" id="KW-0479">Metal-binding</keyword>
<dbReference type="PANTHER" id="PTHR43409:SF15">
    <property type="entry name" value="PUTATIVE-RELATED"/>
    <property type="match status" value="1"/>
</dbReference>
<evidence type="ECO:0000313" key="7">
    <source>
        <dbReference type="EMBL" id="GAJ04361.1"/>
    </source>
</evidence>
<evidence type="ECO:0000256" key="3">
    <source>
        <dbReference type="ARBA" id="ARBA00022723"/>
    </source>
</evidence>
<dbReference type="Pfam" id="PF04055">
    <property type="entry name" value="Radical_SAM"/>
    <property type="match status" value="1"/>
</dbReference>
<dbReference type="AlphaFoldDB" id="X1UWT1"/>
<evidence type="ECO:0000256" key="2">
    <source>
        <dbReference type="ARBA" id="ARBA00022691"/>
    </source>
</evidence>
<dbReference type="InterPro" id="IPR058240">
    <property type="entry name" value="rSAM_sf"/>
</dbReference>
<dbReference type="GO" id="GO:0003824">
    <property type="term" value="F:catalytic activity"/>
    <property type="evidence" value="ECO:0007669"/>
    <property type="project" value="InterPro"/>
</dbReference>
<protein>
    <recommendedName>
        <fullName evidence="6">Radical SAM core domain-containing protein</fullName>
    </recommendedName>
</protein>
<dbReference type="GO" id="GO:0005829">
    <property type="term" value="C:cytosol"/>
    <property type="evidence" value="ECO:0007669"/>
    <property type="project" value="TreeGrafter"/>
</dbReference>
<keyword evidence="5" id="KW-0411">Iron-sulfur</keyword>
<keyword evidence="4" id="KW-0408">Iron</keyword>
<dbReference type="EMBL" id="BARW01028965">
    <property type="protein sequence ID" value="GAJ04361.1"/>
    <property type="molecule type" value="Genomic_DNA"/>
</dbReference>
<evidence type="ECO:0000256" key="4">
    <source>
        <dbReference type="ARBA" id="ARBA00023004"/>
    </source>
</evidence>
<dbReference type="Gene3D" id="3.20.20.70">
    <property type="entry name" value="Aldolase class I"/>
    <property type="match status" value="1"/>
</dbReference>
<proteinExistence type="predicted"/>
<comment type="cofactor">
    <cofactor evidence="1">
        <name>[4Fe-4S] cluster</name>
        <dbReference type="ChEBI" id="CHEBI:49883"/>
    </cofactor>
</comment>
<gene>
    <name evidence="7" type="ORF">S12H4_46641</name>
</gene>
<feature type="non-terminal residue" evidence="7">
    <location>
        <position position="1"/>
    </location>
</feature>
<dbReference type="PANTHER" id="PTHR43409">
    <property type="entry name" value="ANAEROBIC MAGNESIUM-PROTOPORPHYRIN IX MONOMETHYL ESTER CYCLASE-RELATED"/>
    <property type="match status" value="1"/>
</dbReference>
<dbReference type="InterPro" id="IPR007197">
    <property type="entry name" value="rSAM"/>
</dbReference>
<feature type="domain" description="Radical SAM core" evidence="6">
    <location>
        <begin position="7"/>
        <end position="87"/>
    </location>
</feature>
<name>X1UWT1_9ZZZZ</name>
<comment type="caution">
    <text evidence="7">The sequence shown here is derived from an EMBL/GenBank/DDBJ whole genome shotgun (WGS) entry which is preliminary data.</text>
</comment>
<dbReference type="GO" id="GO:0051536">
    <property type="term" value="F:iron-sulfur cluster binding"/>
    <property type="evidence" value="ECO:0007669"/>
    <property type="project" value="UniProtKB-KW"/>
</dbReference>
<accession>X1UWT1</accession>
<dbReference type="InterPro" id="IPR013785">
    <property type="entry name" value="Aldolase_TIM"/>
</dbReference>
<dbReference type="GO" id="GO:0046872">
    <property type="term" value="F:metal ion binding"/>
    <property type="evidence" value="ECO:0007669"/>
    <property type="project" value="UniProtKB-KW"/>
</dbReference>